<evidence type="ECO:0000313" key="2">
    <source>
        <dbReference type="Proteomes" id="UP000683925"/>
    </source>
</evidence>
<dbReference type="AlphaFoldDB" id="A0A8S1YND1"/>
<name>A0A8S1YND1_PAROT</name>
<reference evidence="1" key="1">
    <citation type="submission" date="2021-01" db="EMBL/GenBank/DDBJ databases">
        <authorList>
            <consortium name="Genoscope - CEA"/>
            <person name="William W."/>
        </authorList>
    </citation>
    <scope>NUCLEOTIDE SEQUENCE</scope>
</reference>
<dbReference type="EMBL" id="CAJJDP010000262">
    <property type="protein sequence ID" value="CAD8215449.1"/>
    <property type="molecule type" value="Genomic_DNA"/>
</dbReference>
<proteinExistence type="predicted"/>
<comment type="caution">
    <text evidence="1">The sequence shown here is derived from an EMBL/GenBank/DDBJ whole genome shotgun (WGS) entry which is preliminary data.</text>
</comment>
<keyword evidence="2" id="KW-1185">Reference proteome</keyword>
<evidence type="ECO:0000313" key="1">
    <source>
        <dbReference type="EMBL" id="CAD8215449.1"/>
    </source>
</evidence>
<protein>
    <submittedName>
        <fullName evidence="1">Uncharacterized protein</fullName>
    </submittedName>
</protein>
<dbReference type="Proteomes" id="UP000683925">
    <property type="component" value="Unassembled WGS sequence"/>
</dbReference>
<dbReference type="OrthoDB" id="10592754at2759"/>
<gene>
    <name evidence="1" type="ORF">POCTA_138.1.T2580002</name>
</gene>
<organism evidence="1 2">
    <name type="scientific">Paramecium octaurelia</name>
    <dbReference type="NCBI Taxonomy" id="43137"/>
    <lineage>
        <taxon>Eukaryota</taxon>
        <taxon>Sar</taxon>
        <taxon>Alveolata</taxon>
        <taxon>Ciliophora</taxon>
        <taxon>Intramacronucleata</taxon>
        <taxon>Oligohymenophorea</taxon>
        <taxon>Peniculida</taxon>
        <taxon>Parameciidae</taxon>
        <taxon>Paramecium</taxon>
    </lineage>
</organism>
<accession>A0A8S1YND1</accession>
<sequence length="109" mass="12675">MVCVGLKKFYCENLIIHSAEYKNGKKIGCWNLYKLYNGTNCTIGGGEYESNGDEVKIGIWKEKVFKFGPDLFLNYIGLYKIVKKLVIQRLWPGEYTKLVVDHMITRKRC</sequence>